<dbReference type="PANTHER" id="PTHR19277:SF161">
    <property type="entry name" value="LAMININ G DOMAIN-CONTAINING PROTEIN"/>
    <property type="match status" value="1"/>
</dbReference>
<dbReference type="InterPro" id="IPR051360">
    <property type="entry name" value="Neuronal_Pentraxin_Related"/>
</dbReference>
<name>A0AAW1Q371_9CHLO</name>
<keyword evidence="6" id="KW-0472">Membrane</keyword>
<dbReference type="Proteomes" id="UP001489004">
    <property type="component" value="Unassembled WGS sequence"/>
</dbReference>
<evidence type="ECO:0000256" key="7">
    <source>
        <dbReference type="SAM" id="SignalP"/>
    </source>
</evidence>
<feature type="chain" id="PRO_5043407779" evidence="7">
    <location>
        <begin position="23"/>
        <end position="832"/>
    </location>
</feature>
<reference evidence="8 9" key="1">
    <citation type="journal article" date="2024" name="Nat. Commun.">
        <title>Phylogenomics reveals the evolutionary origins of lichenization in chlorophyte algae.</title>
        <authorList>
            <person name="Puginier C."/>
            <person name="Libourel C."/>
            <person name="Otte J."/>
            <person name="Skaloud P."/>
            <person name="Haon M."/>
            <person name="Grisel S."/>
            <person name="Petersen M."/>
            <person name="Berrin J.G."/>
            <person name="Delaux P.M."/>
            <person name="Dal Grande F."/>
            <person name="Keller J."/>
        </authorList>
    </citation>
    <scope>NUCLEOTIDE SEQUENCE [LARGE SCALE GENOMIC DNA]</scope>
    <source>
        <strain evidence="8 9">SAG 2043</strain>
    </source>
</reference>
<feature type="region of interest" description="Disordered" evidence="5">
    <location>
        <begin position="637"/>
        <end position="751"/>
    </location>
</feature>
<dbReference type="Gene3D" id="2.60.120.200">
    <property type="match status" value="2"/>
</dbReference>
<keyword evidence="3" id="KW-0106">Calcium</keyword>
<evidence type="ECO:0000256" key="6">
    <source>
        <dbReference type="SAM" id="Phobius"/>
    </source>
</evidence>
<feature type="compositionally biased region" description="Polar residues" evidence="5">
    <location>
        <begin position="659"/>
        <end position="683"/>
    </location>
</feature>
<feature type="transmembrane region" description="Helical" evidence="6">
    <location>
        <begin position="755"/>
        <end position="776"/>
    </location>
</feature>
<sequence length="832" mass="85950">MSAASLILFSAIGLAALTSCTGQTAFAGNIYWPSSNTAAPKPVAFFPLTEGAGQEVSTWPAGAYGGVAQNSISWDADDKFGSVARCNRDVHDTIYLDGVPYGHSGTFAINMWFKLNTTDPSGVLFGYMLSQTANSTRSNVSTTNVFHEDTIALFLPQAGHPAAGLLRAVVKDSTDLGDMQSFIDSDGTYNDNNPRSSLNGTTNVADGAWHMVTLTTHTDGTSGFQVYIDAKPAATLPPKGYDATAQTMDGLPYPDPVHIDGGNPIFADSGDFFLCGRSDEDPLRHFSGHLAHLGIYDTALDATSVEALFNAIPVVTSAVSWQEHDRALHAGGADMGVCTSSMGVFLPRSGVPTPAAYFPLANGYTASWPLSLTTASLSGVIWAVDNTFGTALDCAAAGNPHVSIPNLQLGSKGAFAINLWIQQSANPGVGFQYVMSTRAPNTGAITADSIFDPNEIHLYLPDAAHPAAGLARAIVKDDDDTFAGASSRVWLDSDNTLGSNDVRNTQRANFTDGQWHMVTLTTHAAGGQGYELYVDGNLRGSLQGDQSAFHVDGGDPIMLANAPLILCGRADLAADRHFAGKLSQFGVWDQALTQADVMALWEAVTGTAPTDLQPLAAAMQSAVTQPTAAPLEAYPASTEAFPSPSTESPPVDPSSPSPTEATKSPASPVDTASASQSPATDANASPAAVQASPSPSTDGAEIDPVPVPNTDASPKPATGTGLTSGATGGDNVATASTSVPTPPGTAKSGLGSGPIAGIVVSVLAVVVAATAVAVYIGKNRHAGFQKEQLNDEESHNVGDEGLPSVSQRASDKNRLFGGRDSSAHVNINASAL</sequence>
<keyword evidence="6" id="KW-0812">Transmembrane</keyword>
<evidence type="ECO:0000256" key="3">
    <source>
        <dbReference type="ARBA" id="ARBA00022837"/>
    </source>
</evidence>
<organism evidence="8 9">
    <name type="scientific">[Myrmecia] bisecta</name>
    <dbReference type="NCBI Taxonomy" id="41462"/>
    <lineage>
        <taxon>Eukaryota</taxon>
        <taxon>Viridiplantae</taxon>
        <taxon>Chlorophyta</taxon>
        <taxon>core chlorophytes</taxon>
        <taxon>Trebouxiophyceae</taxon>
        <taxon>Trebouxiales</taxon>
        <taxon>Trebouxiaceae</taxon>
        <taxon>Myrmecia</taxon>
    </lineage>
</organism>
<dbReference type="PANTHER" id="PTHR19277">
    <property type="entry name" value="PENTRAXIN"/>
    <property type="match status" value="1"/>
</dbReference>
<dbReference type="Pfam" id="PF13385">
    <property type="entry name" value="Laminin_G_3"/>
    <property type="match status" value="1"/>
</dbReference>
<gene>
    <name evidence="8" type="ORF">WJX72_000491</name>
</gene>
<keyword evidence="4" id="KW-1015">Disulfide bond</keyword>
<dbReference type="AlphaFoldDB" id="A0AAW1Q371"/>
<evidence type="ECO:0000313" key="8">
    <source>
        <dbReference type="EMBL" id="KAK9815240.1"/>
    </source>
</evidence>
<keyword evidence="7" id="KW-0732">Signal</keyword>
<dbReference type="GO" id="GO:0046872">
    <property type="term" value="F:metal ion binding"/>
    <property type="evidence" value="ECO:0007669"/>
    <property type="project" value="UniProtKB-KW"/>
</dbReference>
<keyword evidence="2" id="KW-0479">Metal-binding</keyword>
<protein>
    <submittedName>
        <fullName evidence="8">Uncharacterized protein</fullName>
    </submittedName>
</protein>
<dbReference type="SUPFAM" id="SSF49899">
    <property type="entry name" value="Concanavalin A-like lectins/glucanases"/>
    <property type="match status" value="2"/>
</dbReference>
<proteinExistence type="predicted"/>
<dbReference type="InterPro" id="IPR013320">
    <property type="entry name" value="ConA-like_dom_sf"/>
</dbReference>
<keyword evidence="6" id="KW-1133">Transmembrane helix</keyword>
<comment type="cofactor">
    <cofactor evidence="1">
        <name>Ca(2+)</name>
        <dbReference type="ChEBI" id="CHEBI:29108"/>
    </cofactor>
</comment>
<comment type="caution">
    <text evidence="8">The sequence shown here is derived from an EMBL/GenBank/DDBJ whole genome shotgun (WGS) entry which is preliminary data.</text>
</comment>
<dbReference type="EMBL" id="JALJOR010000006">
    <property type="protein sequence ID" value="KAK9815240.1"/>
    <property type="molecule type" value="Genomic_DNA"/>
</dbReference>
<evidence type="ECO:0000256" key="5">
    <source>
        <dbReference type="SAM" id="MobiDB-lite"/>
    </source>
</evidence>
<evidence type="ECO:0000256" key="2">
    <source>
        <dbReference type="ARBA" id="ARBA00022723"/>
    </source>
</evidence>
<keyword evidence="9" id="KW-1185">Reference proteome</keyword>
<feature type="compositionally biased region" description="Low complexity" evidence="5">
    <location>
        <begin position="684"/>
        <end position="696"/>
    </location>
</feature>
<feature type="signal peptide" evidence="7">
    <location>
        <begin position="1"/>
        <end position="22"/>
    </location>
</feature>
<evidence type="ECO:0000256" key="4">
    <source>
        <dbReference type="ARBA" id="ARBA00023157"/>
    </source>
</evidence>
<evidence type="ECO:0000256" key="1">
    <source>
        <dbReference type="ARBA" id="ARBA00001913"/>
    </source>
</evidence>
<accession>A0AAW1Q371</accession>
<evidence type="ECO:0000313" key="9">
    <source>
        <dbReference type="Proteomes" id="UP001489004"/>
    </source>
</evidence>